<feature type="domain" description="ANTAR" evidence="1">
    <location>
        <begin position="122"/>
        <end position="185"/>
    </location>
</feature>
<dbReference type="SUPFAM" id="SSF52172">
    <property type="entry name" value="CheY-like"/>
    <property type="match status" value="1"/>
</dbReference>
<gene>
    <name evidence="2" type="ORF">GR167_13515</name>
</gene>
<dbReference type="Pfam" id="PF21332">
    <property type="entry name" value="AmiR_N"/>
    <property type="match status" value="1"/>
</dbReference>
<sequence>MTPSLEFNFTGRRAIVLHPAETVRDQLQSRLAALGLRTGAQWPASREEISDADVLFVDIDSGHDDLFPWEAGAAPIPVIGLVRSEAPGRLAWALEHGFDAYLPLAAMGNVYSTLVVATAHQAKRLGHTARDAEIARRNGLRHALVRAVLQIMERDGIDEISALKQLRTQAMAGQMALEDAAVQVLTDNTPMHARRR</sequence>
<dbReference type="Gene3D" id="3.40.50.2300">
    <property type="match status" value="1"/>
</dbReference>
<dbReference type="AlphaFoldDB" id="A0A6L8LJW0"/>
<accession>A0A6L8LJW0</accession>
<evidence type="ECO:0000313" key="3">
    <source>
        <dbReference type="Proteomes" id="UP000479043"/>
    </source>
</evidence>
<dbReference type="PROSITE" id="PS50921">
    <property type="entry name" value="ANTAR"/>
    <property type="match status" value="1"/>
</dbReference>
<dbReference type="RefSeq" id="WP_160974234.1">
    <property type="nucleotide sequence ID" value="NZ_WWEN01000005.1"/>
</dbReference>
<reference evidence="2 3" key="1">
    <citation type="submission" date="2020-01" db="EMBL/GenBank/DDBJ databases">
        <authorList>
            <person name="Chen S."/>
        </authorList>
    </citation>
    <scope>NUCLEOTIDE SEQUENCE [LARGE SCALE GENOMIC DNA]</scope>
    <source>
        <strain evidence="2 3">GS-10</strain>
    </source>
</reference>
<evidence type="ECO:0000313" key="2">
    <source>
        <dbReference type="EMBL" id="MYM56331.1"/>
    </source>
</evidence>
<dbReference type="InterPro" id="IPR005561">
    <property type="entry name" value="ANTAR"/>
</dbReference>
<proteinExistence type="predicted"/>
<dbReference type="EMBL" id="WWEN01000005">
    <property type="protein sequence ID" value="MYM56331.1"/>
    <property type="molecule type" value="Genomic_DNA"/>
</dbReference>
<comment type="caution">
    <text evidence="2">The sequence shown here is derived from an EMBL/GenBank/DDBJ whole genome shotgun (WGS) entry which is preliminary data.</text>
</comment>
<keyword evidence="3" id="KW-1185">Reference proteome</keyword>
<dbReference type="InterPro" id="IPR011006">
    <property type="entry name" value="CheY-like_superfamily"/>
</dbReference>
<organism evidence="2 3">
    <name type="scientific">Thalassovita mangrovi</name>
    <dbReference type="NCBI Taxonomy" id="2692236"/>
    <lineage>
        <taxon>Bacteria</taxon>
        <taxon>Pseudomonadati</taxon>
        <taxon>Pseudomonadota</taxon>
        <taxon>Alphaproteobacteria</taxon>
        <taxon>Rhodobacterales</taxon>
        <taxon>Roseobacteraceae</taxon>
        <taxon>Thalassovita</taxon>
    </lineage>
</organism>
<dbReference type="InterPro" id="IPR049021">
    <property type="entry name" value="AmiR_N"/>
</dbReference>
<dbReference type="GO" id="GO:0003723">
    <property type="term" value="F:RNA binding"/>
    <property type="evidence" value="ECO:0007669"/>
    <property type="project" value="InterPro"/>
</dbReference>
<name>A0A6L8LJW0_9RHOB</name>
<protein>
    <submittedName>
        <fullName evidence="2">Transcriptional antiterminator</fullName>
    </submittedName>
</protein>
<evidence type="ECO:0000259" key="1">
    <source>
        <dbReference type="PROSITE" id="PS50921"/>
    </source>
</evidence>
<dbReference type="Proteomes" id="UP000479043">
    <property type="component" value="Unassembled WGS sequence"/>
</dbReference>